<dbReference type="Gene3D" id="3.40.220.10">
    <property type="entry name" value="Leucine Aminopeptidase, subunit E, domain 1"/>
    <property type="match status" value="1"/>
</dbReference>
<evidence type="ECO:0000313" key="2">
    <source>
        <dbReference type="EMBL" id="KAJ4457331.1"/>
    </source>
</evidence>
<dbReference type="Proteomes" id="UP001141327">
    <property type="component" value="Unassembled WGS sequence"/>
</dbReference>
<dbReference type="InterPro" id="IPR019261">
    <property type="entry name" value="PARG_cat_microbial"/>
</dbReference>
<evidence type="ECO:0000313" key="3">
    <source>
        <dbReference type="Proteomes" id="UP001141327"/>
    </source>
</evidence>
<dbReference type="PANTHER" id="PTHR35596">
    <property type="entry name" value="DUF2263 DOMAIN-CONTAINING PROTEIN"/>
    <property type="match status" value="1"/>
</dbReference>
<dbReference type="InterPro" id="IPR043472">
    <property type="entry name" value="Macro_dom-like"/>
</dbReference>
<proteinExistence type="predicted"/>
<dbReference type="NCBIfam" id="TIGR02452">
    <property type="entry name" value="TIGR02452 family protein"/>
    <property type="match status" value="1"/>
</dbReference>
<sequence length="318" mass="35014">MDSLQGLVDHVHELAHVQNPFATPWANHFLNAAQWLAVFRSFVDSNNEDGIRGMRRWSTLETVSIVRSWRNTDPIFRAINGTLTYSDPQRMPHVSRSLMCPVFVVSADSLDTGLHLAVRGHNPAVLNLASFLNPGGGYKRGDAAQEENLCRRSALWACIDQELSPSAKIRYPWPPMYSVYSPAVPVFRASEAQGFAAFDRPVAISFVSVAAVKNPPLTRDGRLEPFEHRLMSQKIHLAFQTALAHRHDVFVLGALGCGPPYFGALVFAILGRDNASIFAQAFDVSPCDLAALPAIPPARLPLVVAPPWELVIAVKMTQ</sequence>
<gene>
    <name evidence="2" type="ORF">PAPYR_7256</name>
</gene>
<comment type="caution">
    <text evidence="2">The sequence shown here is derived from an EMBL/GenBank/DDBJ whole genome shotgun (WGS) entry which is preliminary data.</text>
</comment>
<name>A0ABQ8UDK7_9EUKA</name>
<feature type="domain" description="Microbial-type PARG catalytic" evidence="1">
    <location>
        <begin position="77"/>
        <end position="188"/>
    </location>
</feature>
<accession>A0ABQ8UDK7</accession>
<keyword evidence="3" id="KW-1185">Reference proteome</keyword>
<dbReference type="PANTHER" id="PTHR35596:SF1">
    <property type="entry name" value="MICROBIAL-TYPE PARG CATALYTIC DOMAIN-CONTAINING PROTEIN"/>
    <property type="match status" value="1"/>
</dbReference>
<protein>
    <submittedName>
        <fullName evidence="2">TIGR02452 family protein</fullName>
    </submittedName>
</protein>
<reference evidence="2" key="1">
    <citation type="journal article" date="2022" name="bioRxiv">
        <title>Genomics of Preaxostyla Flagellates Illuminates Evolutionary Transitions and the Path Towards Mitochondrial Loss.</title>
        <authorList>
            <person name="Novak L.V.F."/>
            <person name="Treitli S.C."/>
            <person name="Pyrih J."/>
            <person name="Halakuc P."/>
            <person name="Pipaliya S.V."/>
            <person name="Vacek V."/>
            <person name="Brzon O."/>
            <person name="Soukal P."/>
            <person name="Eme L."/>
            <person name="Dacks J.B."/>
            <person name="Karnkowska A."/>
            <person name="Elias M."/>
            <person name="Hampl V."/>
        </authorList>
    </citation>
    <scope>NUCLEOTIDE SEQUENCE</scope>
    <source>
        <strain evidence="2">RCP-MX</strain>
    </source>
</reference>
<dbReference type="EMBL" id="JAPMOS010000049">
    <property type="protein sequence ID" value="KAJ4457331.1"/>
    <property type="molecule type" value="Genomic_DNA"/>
</dbReference>
<evidence type="ECO:0000259" key="1">
    <source>
        <dbReference type="Pfam" id="PF10021"/>
    </source>
</evidence>
<dbReference type="InterPro" id="IPR012664">
    <property type="entry name" value="CHP02452"/>
</dbReference>
<dbReference type="Pfam" id="PF10021">
    <property type="entry name" value="PARG_cat_microb"/>
    <property type="match status" value="1"/>
</dbReference>
<organism evidence="2 3">
    <name type="scientific">Paratrimastix pyriformis</name>
    <dbReference type="NCBI Taxonomy" id="342808"/>
    <lineage>
        <taxon>Eukaryota</taxon>
        <taxon>Metamonada</taxon>
        <taxon>Preaxostyla</taxon>
        <taxon>Paratrimastigidae</taxon>
        <taxon>Paratrimastix</taxon>
    </lineage>
</organism>